<protein>
    <submittedName>
        <fullName evidence="1">Uncharacterized protein</fullName>
    </submittedName>
</protein>
<dbReference type="Proteomes" id="UP000184476">
    <property type="component" value="Unassembled WGS sequence"/>
</dbReference>
<evidence type="ECO:0000313" key="2">
    <source>
        <dbReference type="Proteomes" id="UP000184476"/>
    </source>
</evidence>
<dbReference type="OrthoDB" id="2756373at2"/>
<accession>A0A1M5AR40</accession>
<proteinExistence type="predicted"/>
<dbReference type="RefSeq" id="WP_073157479.1">
    <property type="nucleotide sequence ID" value="NZ_FQVL01000015.1"/>
</dbReference>
<dbReference type="STRING" id="112248.SAMN05444392_11550"/>
<dbReference type="EMBL" id="FQVL01000015">
    <property type="protein sequence ID" value="SHF32626.1"/>
    <property type="molecule type" value="Genomic_DNA"/>
</dbReference>
<reference evidence="1" key="1">
    <citation type="submission" date="2016-11" db="EMBL/GenBank/DDBJ databases">
        <authorList>
            <person name="Jaros S."/>
            <person name="Januszkiewicz K."/>
            <person name="Wedrychowicz H."/>
        </authorList>
    </citation>
    <scope>NUCLEOTIDE SEQUENCE [LARGE SCALE GENOMIC DNA]</scope>
    <source>
        <strain evidence="1">DSM 44666</strain>
    </source>
</reference>
<dbReference type="AlphaFoldDB" id="A0A1M5AR40"/>
<keyword evidence="2" id="KW-1185">Reference proteome</keyword>
<organism evidence="1 2">
    <name type="scientific">Seinonella peptonophila</name>
    <dbReference type="NCBI Taxonomy" id="112248"/>
    <lineage>
        <taxon>Bacteria</taxon>
        <taxon>Bacillati</taxon>
        <taxon>Bacillota</taxon>
        <taxon>Bacilli</taxon>
        <taxon>Bacillales</taxon>
        <taxon>Thermoactinomycetaceae</taxon>
        <taxon>Seinonella</taxon>
    </lineage>
</organism>
<name>A0A1M5AR40_9BACL</name>
<sequence length="89" mass="10530">MKLSISLDLHPDQTMEEIFTQWMEDYEATGDGYLEIIKDQDIVVGFEHTPAYLMRRHKDEIRDVQVRGHKSDGLRRLEHRQFKRGTASI</sequence>
<gene>
    <name evidence="1" type="ORF">SAMN05444392_11550</name>
</gene>
<evidence type="ECO:0000313" key="1">
    <source>
        <dbReference type="EMBL" id="SHF32626.1"/>
    </source>
</evidence>